<reference evidence="2" key="1">
    <citation type="journal article" date="2020" name="Stud. Mycol.">
        <title>101 Dothideomycetes genomes: a test case for predicting lifestyles and emergence of pathogens.</title>
        <authorList>
            <person name="Haridas S."/>
            <person name="Albert R."/>
            <person name="Binder M."/>
            <person name="Bloem J."/>
            <person name="Labutti K."/>
            <person name="Salamov A."/>
            <person name="Andreopoulos B."/>
            <person name="Baker S."/>
            <person name="Barry K."/>
            <person name="Bills G."/>
            <person name="Bluhm B."/>
            <person name="Cannon C."/>
            <person name="Castanera R."/>
            <person name="Culley D."/>
            <person name="Daum C."/>
            <person name="Ezra D."/>
            <person name="Gonzalez J."/>
            <person name="Henrissat B."/>
            <person name="Kuo A."/>
            <person name="Liang C."/>
            <person name="Lipzen A."/>
            <person name="Lutzoni F."/>
            <person name="Magnuson J."/>
            <person name="Mondo S."/>
            <person name="Nolan M."/>
            <person name="Ohm R."/>
            <person name="Pangilinan J."/>
            <person name="Park H.-J."/>
            <person name="Ramirez L."/>
            <person name="Alfaro M."/>
            <person name="Sun H."/>
            <person name="Tritt A."/>
            <person name="Yoshinaga Y."/>
            <person name="Zwiers L.-H."/>
            <person name="Turgeon B."/>
            <person name="Goodwin S."/>
            <person name="Spatafora J."/>
            <person name="Crous P."/>
            <person name="Grigoriev I."/>
        </authorList>
    </citation>
    <scope>NUCLEOTIDE SEQUENCE</scope>
    <source>
        <strain evidence="2">CBS 122367</strain>
    </source>
</reference>
<dbReference type="EMBL" id="MU005613">
    <property type="protein sequence ID" value="KAF2678226.1"/>
    <property type="molecule type" value="Genomic_DNA"/>
</dbReference>
<dbReference type="PANTHER" id="PTHR24148:SF64">
    <property type="entry name" value="HETEROKARYON INCOMPATIBILITY DOMAIN-CONTAINING PROTEIN"/>
    <property type="match status" value="1"/>
</dbReference>
<dbReference type="InterPro" id="IPR052895">
    <property type="entry name" value="HetReg/Transcr_Mod"/>
</dbReference>
<feature type="domain" description="Heterokaryon incompatibility" evidence="1">
    <location>
        <begin position="65"/>
        <end position="148"/>
    </location>
</feature>
<gene>
    <name evidence="2" type="ORF">K458DRAFT_317333</name>
</gene>
<evidence type="ECO:0000259" key="1">
    <source>
        <dbReference type="Pfam" id="PF06985"/>
    </source>
</evidence>
<dbReference type="InterPro" id="IPR010730">
    <property type="entry name" value="HET"/>
</dbReference>
<dbReference type="PANTHER" id="PTHR24148">
    <property type="entry name" value="ANKYRIN REPEAT DOMAIN-CONTAINING PROTEIN 39 HOMOLOG-RELATED"/>
    <property type="match status" value="1"/>
</dbReference>
<proteinExistence type="predicted"/>
<protein>
    <recommendedName>
        <fullName evidence="1">Heterokaryon incompatibility domain-containing protein</fullName>
    </recommendedName>
</protein>
<accession>A0A6G1IJ14</accession>
<keyword evidence="3" id="KW-1185">Reference proteome</keyword>
<sequence length="148" mass="16509">MEQSRDAESSRASKSHSHPIYETLQNLDIRLLVLAPGLHHDPLKAVLISVSCTHNTSGQAFKEKYVALSYTWGDQSNPASLELNGSYTLPIGRNLAAALKHARLKDSFCVLWVDALCIDQNDEVEKSRQVQRMPTIYEAATMTLIWLG</sequence>
<name>A0A6G1IJ14_9PLEO</name>
<organism evidence="2 3">
    <name type="scientific">Lentithecium fluviatile CBS 122367</name>
    <dbReference type="NCBI Taxonomy" id="1168545"/>
    <lineage>
        <taxon>Eukaryota</taxon>
        <taxon>Fungi</taxon>
        <taxon>Dikarya</taxon>
        <taxon>Ascomycota</taxon>
        <taxon>Pezizomycotina</taxon>
        <taxon>Dothideomycetes</taxon>
        <taxon>Pleosporomycetidae</taxon>
        <taxon>Pleosporales</taxon>
        <taxon>Massarineae</taxon>
        <taxon>Lentitheciaceae</taxon>
        <taxon>Lentithecium</taxon>
    </lineage>
</organism>
<evidence type="ECO:0000313" key="2">
    <source>
        <dbReference type="EMBL" id="KAF2678226.1"/>
    </source>
</evidence>
<evidence type="ECO:0000313" key="3">
    <source>
        <dbReference type="Proteomes" id="UP000799291"/>
    </source>
</evidence>
<dbReference type="Proteomes" id="UP000799291">
    <property type="component" value="Unassembled WGS sequence"/>
</dbReference>
<dbReference type="AlphaFoldDB" id="A0A6G1IJ14"/>
<dbReference type="Pfam" id="PF06985">
    <property type="entry name" value="HET"/>
    <property type="match status" value="1"/>
</dbReference>
<dbReference type="OrthoDB" id="2157530at2759"/>
<feature type="non-terminal residue" evidence="2">
    <location>
        <position position="148"/>
    </location>
</feature>